<feature type="domain" description="BZIP" evidence="7">
    <location>
        <begin position="408"/>
        <end position="471"/>
    </location>
</feature>
<protein>
    <recommendedName>
        <fullName evidence="7">BZIP domain-containing protein</fullName>
    </recommendedName>
</protein>
<dbReference type="FunFam" id="1.20.5.170:FF:000053">
    <property type="entry name" value="BZIP transcription factor AtfA"/>
    <property type="match status" value="1"/>
</dbReference>
<evidence type="ECO:0000313" key="9">
    <source>
        <dbReference type="Proteomes" id="UP001212152"/>
    </source>
</evidence>
<gene>
    <name evidence="8" type="ORF">HDU87_007835</name>
</gene>
<evidence type="ECO:0000256" key="5">
    <source>
        <dbReference type="ARBA" id="ARBA00023242"/>
    </source>
</evidence>
<dbReference type="CDD" id="cd14687">
    <property type="entry name" value="bZIP_ATF2"/>
    <property type="match status" value="1"/>
</dbReference>
<feature type="compositionally biased region" description="Basic and acidic residues" evidence="6">
    <location>
        <begin position="408"/>
        <end position="419"/>
    </location>
</feature>
<dbReference type="GO" id="GO:0003677">
    <property type="term" value="F:DNA binding"/>
    <property type="evidence" value="ECO:0007669"/>
    <property type="project" value="UniProtKB-KW"/>
</dbReference>
<evidence type="ECO:0000313" key="8">
    <source>
        <dbReference type="EMBL" id="KAJ3172747.1"/>
    </source>
</evidence>
<accession>A0AAD5TF42</accession>
<dbReference type="InterPro" id="IPR046347">
    <property type="entry name" value="bZIP_sf"/>
</dbReference>
<feature type="compositionally biased region" description="Low complexity" evidence="6">
    <location>
        <begin position="277"/>
        <end position="317"/>
    </location>
</feature>
<dbReference type="Proteomes" id="UP001212152">
    <property type="component" value="Unassembled WGS sequence"/>
</dbReference>
<feature type="compositionally biased region" description="Polar residues" evidence="6">
    <location>
        <begin position="493"/>
        <end position="511"/>
    </location>
</feature>
<dbReference type="InterPro" id="IPR051027">
    <property type="entry name" value="bZIP_transcription_factors"/>
</dbReference>
<comment type="caution">
    <text evidence="8">The sequence shown here is derived from an EMBL/GenBank/DDBJ whole genome shotgun (WGS) entry which is preliminary data.</text>
</comment>
<proteinExistence type="predicted"/>
<dbReference type="GO" id="GO:0003700">
    <property type="term" value="F:DNA-binding transcription factor activity"/>
    <property type="evidence" value="ECO:0007669"/>
    <property type="project" value="InterPro"/>
</dbReference>
<dbReference type="GO" id="GO:0005634">
    <property type="term" value="C:nucleus"/>
    <property type="evidence" value="ECO:0007669"/>
    <property type="project" value="UniProtKB-SubCell"/>
</dbReference>
<evidence type="ECO:0000259" key="7">
    <source>
        <dbReference type="PROSITE" id="PS50217"/>
    </source>
</evidence>
<sequence>MSLPEPSPNPLLSDFGGLLAGTDSEVQTPTRFLQECVNFKVTPGWITRYMSGDFNPFEQSFKDKFDPSGLSAEDPAAAAAAVSQDASSVNPNRGTGQHQAAAALDQTLWNPAASVAAGFPETLAVSMADTSQPFIPGVTVAAVTAQEAAAAAATHPIGAPAAAEGLFAEMYQPAQQQFAVSPVNPALPVVASQFGGLHIPTKRQRTLSSASELPLPAAPLLAAAQPYQYPPPSIPLVPIAQTQPAALNIPVAMPHLSIPMHMGDVEQSVQPAQLHGQPYYPSAQQQPQLDQHMQQHQQHQQQQQQHQLSVTGSSVGESSERRESPSTQRSSAKKSTAASNGSSKRRSSSGSNSTGSARASSSVNASHGHNDRHGDDDNEMETDEKSGSPTGGSRSTKRKSAPTEDEQDEKRKRFLERNRVAASKCRMKKKQWLQDLETKSAEIGQSNRQLQNIVTQLKEEVMVLKSQLLLHRNCTCNVIQQYISTSPQFSQQLQNSSSEFSHQHNAQQPQHLQAHPRGPPPP</sequence>
<keyword evidence="3" id="KW-0238">DNA-binding</keyword>
<evidence type="ECO:0000256" key="2">
    <source>
        <dbReference type="ARBA" id="ARBA00023015"/>
    </source>
</evidence>
<dbReference type="PROSITE" id="PS50217">
    <property type="entry name" value="BZIP"/>
    <property type="match status" value="1"/>
</dbReference>
<evidence type="ECO:0000256" key="3">
    <source>
        <dbReference type="ARBA" id="ARBA00023125"/>
    </source>
</evidence>
<dbReference type="SMART" id="SM00338">
    <property type="entry name" value="BRLZ"/>
    <property type="match status" value="1"/>
</dbReference>
<dbReference type="Gene3D" id="1.20.5.170">
    <property type="match status" value="1"/>
</dbReference>
<keyword evidence="4" id="KW-0804">Transcription</keyword>
<dbReference type="AlphaFoldDB" id="A0AAD5TF42"/>
<evidence type="ECO:0000256" key="4">
    <source>
        <dbReference type="ARBA" id="ARBA00023163"/>
    </source>
</evidence>
<dbReference type="InterPro" id="IPR004827">
    <property type="entry name" value="bZIP"/>
</dbReference>
<evidence type="ECO:0000256" key="1">
    <source>
        <dbReference type="ARBA" id="ARBA00004123"/>
    </source>
</evidence>
<organism evidence="8 9">
    <name type="scientific">Geranomyces variabilis</name>
    <dbReference type="NCBI Taxonomy" id="109894"/>
    <lineage>
        <taxon>Eukaryota</taxon>
        <taxon>Fungi</taxon>
        <taxon>Fungi incertae sedis</taxon>
        <taxon>Chytridiomycota</taxon>
        <taxon>Chytridiomycota incertae sedis</taxon>
        <taxon>Chytridiomycetes</taxon>
        <taxon>Spizellomycetales</taxon>
        <taxon>Powellomycetaceae</taxon>
        <taxon>Geranomyces</taxon>
    </lineage>
</organism>
<keyword evidence="9" id="KW-1185">Reference proteome</keyword>
<keyword evidence="2" id="KW-0805">Transcription regulation</keyword>
<name>A0AAD5TF42_9FUNG</name>
<reference evidence="8" key="1">
    <citation type="submission" date="2020-05" db="EMBL/GenBank/DDBJ databases">
        <title>Phylogenomic resolution of chytrid fungi.</title>
        <authorList>
            <person name="Stajich J.E."/>
            <person name="Amses K."/>
            <person name="Simmons R."/>
            <person name="Seto K."/>
            <person name="Myers J."/>
            <person name="Bonds A."/>
            <person name="Quandt C.A."/>
            <person name="Barry K."/>
            <person name="Liu P."/>
            <person name="Grigoriev I."/>
            <person name="Longcore J.E."/>
            <person name="James T.Y."/>
        </authorList>
    </citation>
    <scope>NUCLEOTIDE SEQUENCE</scope>
    <source>
        <strain evidence="8">JEL0379</strain>
    </source>
</reference>
<keyword evidence="5" id="KW-0539">Nucleus</keyword>
<comment type="subcellular location">
    <subcellularLocation>
        <location evidence="1">Nucleus</location>
    </subcellularLocation>
</comment>
<feature type="region of interest" description="Disordered" evidence="6">
    <location>
        <begin position="276"/>
        <end position="426"/>
    </location>
</feature>
<dbReference type="InterPro" id="IPR002112">
    <property type="entry name" value="Leuzip_Jun"/>
</dbReference>
<feature type="region of interest" description="Disordered" evidence="6">
    <location>
        <begin position="493"/>
        <end position="522"/>
    </location>
</feature>
<dbReference type="SUPFAM" id="SSF57959">
    <property type="entry name" value="Leucine zipper domain"/>
    <property type="match status" value="1"/>
</dbReference>
<dbReference type="EMBL" id="JADGJQ010000077">
    <property type="protein sequence ID" value="KAJ3172747.1"/>
    <property type="molecule type" value="Genomic_DNA"/>
</dbReference>
<dbReference type="PROSITE" id="PS00036">
    <property type="entry name" value="BZIP_BASIC"/>
    <property type="match status" value="1"/>
</dbReference>
<dbReference type="PRINTS" id="PR00043">
    <property type="entry name" value="LEUZIPPRJUN"/>
</dbReference>
<dbReference type="PANTHER" id="PTHR19304">
    <property type="entry name" value="CYCLIC-AMP RESPONSE ELEMENT BINDING PROTEIN"/>
    <property type="match status" value="1"/>
</dbReference>
<evidence type="ECO:0000256" key="6">
    <source>
        <dbReference type="SAM" id="MobiDB-lite"/>
    </source>
</evidence>
<dbReference type="Pfam" id="PF00170">
    <property type="entry name" value="bZIP_1"/>
    <property type="match status" value="1"/>
</dbReference>
<feature type="compositionally biased region" description="Low complexity" evidence="6">
    <location>
        <begin position="338"/>
        <end position="364"/>
    </location>
</feature>